<dbReference type="InterPro" id="IPR001647">
    <property type="entry name" value="HTH_TetR"/>
</dbReference>
<dbReference type="RefSeq" id="WP_381180906.1">
    <property type="nucleotide sequence ID" value="NZ_JBHSFK010000025.1"/>
</dbReference>
<evidence type="ECO:0000256" key="1">
    <source>
        <dbReference type="ARBA" id="ARBA00023125"/>
    </source>
</evidence>
<dbReference type="PRINTS" id="PR00455">
    <property type="entry name" value="HTHTETR"/>
</dbReference>
<dbReference type="PANTHER" id="PTHR30055">
    <property type="entry name" value="HTH-TYPE TRANSCRIPTIONAL REGULATOR RUTR"/>
    <property type="match status" value="1"/>
</dbReference>
<sequence length="187" mass="20089">MAGRRPRNIEATRTAILEAARRLFTEHGYGGVGVREIAESAQADKALITRYFGSKAGLFAEAVPATFAPGALIEGDRADFGRRIATHIVEYSAALDFDPMAATIRSLPDRDASEQLRAGFEEKYIAPLAEWIGADDAPRRAALLVAQMMGMTIAVNVLSLTPLTDLGKDELIDLLAPIFQSVVEGTG</sequence>
<gene>
    <name evidence="4" type="ORF">ACFPIH_32630</name>
</gene>
<feature type="domain" description="HTH tetR-type" evidence="3">
    <location>
        <begin position="10"/>
        <end position="70"/>
    </location>
</feature>
<evidence type="ECO:0000313" key="5">
    <source>
        <dbReference type="Proteomes" id="UP001595839"/>
    </source>
</evidence>
<feature type="DNA-binding region" description="H-T-H motif" evidence="2">
    <location>
        <begin position="33"/>
        <end position="52"/>
    </location>
</feature>
<evidence type="ECO:0000259" key="3">
    <source>
        <dbReference type="PROSITE" id="PS50977"/>
    </source>
</evidence>
<dbReference type="SUPFAM" id="SSF46689">
    <property type="entry name" value="Homeodomain-like"/>
    <property type="match status" value="1"/>
</dbReference>
<dbReference type="Pfam" id="PF17920">
    <property type="entry name" value="TetR_C_16"/>
    <property type="match status" value="1"/>
</dbReference>
<dbReference type="Pfam" id="PF00440">
    <property type="entry name" value="TetR_N"/>
    <property type="match status" value="1"/>
</dbReference>
<dbReference type="InterPro" id="IPR009057">
    <property type="entry name" value="Homeodomain-like_sf"/>
</dbReference>
<dbReference type="InterPro" id="IPR036271">
    <property type="entry name" value="Tet_transcr_reg_TetR-rel_C_sf"/>
</dbReference>
<dbReference type="SUPFAM" id="SSF48498">
    <property type="entry name" value="Tetracyclin repressor-like, C-terminal domain"/>
    <property type="match status" value="1"/>
</dbReference>
<evidence type="ECO:0000313" key="4">
    <source>
        <dbReference type="EMBL" id="MFC4504202.1"/>
    </source>
</evidence>
<dbReference type="PROSITE" id="PS50977">
    <property type="entry name" value="HTH_TETR_2"/>
    <property type="match status" value="1"/>
</dbReference>
<dbReference type="EMBL" id="JBHSFK010000025">
    <property type="protein sequence ID" value="MFC4504202.1"/>
    <property type="molecule type" value="Genomic_DNA"/>
</dbReference>
<dbReference type="InterPro" id="IPR050109">
    <property type="entry name" value="HTH-type_TetR-like_transc_reg"/>
</dbReference>
<keyword evidence="1 2" id="KW-0238">DNA-binding</keyword>
<dbReference type="Gene3D" id="1.10.357.10">
    <property type="entry name" value="Tetracycline Repressor, domain 2"/>
    <property type="match status" value="1"/>
</dbReference>
<dbReference type="Proteomes" id="UP001595839">
    <property type="component" value="Unassembled WGS sequence"/>
</dbReference>
<evidence type="ECO:0000256" key="2">
    <source>
        <dbReference type="PROSITE-ProRule" id="PRU00335"/>
    </source>
</evidence>
<reference evidence="5" key="1">
    <citation type="journal article" date="2019" name="Int. J. Syst. Evol. Microbiol.">
        <title>The Global Catalogue of Microorganisms (GCM) 10K type strain sequencing project: providing services to taxonomists for standard genome sequencing and annotation.</title>
        <authorList>
            <consortium name="The Broad Institute Genomics Platform"/>
            <consortium name="The Broad Institute Genome Sequencing Center for Infectious Disease"/>
            <person name="Wu L."/>
            <person name="Ma J."/>
        </authorList>
    </citation>
    <scope>NUCLEOTIDE SEQUENCE [LARGE SCALE GENOMIC DNA]</scope>
    <source>
        <strain evidence="5">CGMCC 4.7177</strain>
    </source>
</reference>
<name>A0ABV9AWG7_9ACTN</name>
<comment type="caution">
    <text evidence="4">The sequence shown here is derived from an EMBL/GenBank/DDBJ whole genome shotgun (WGS) entry which is preliminary data.</text>
</comment>
<keyword evidence="5" id="KW-1185">Reference proteome</keyword>
<proteinExistence type="predicted"/>
<dbReference type="InterPro" id="IPR041678">
    <property type="entry name" value="TetR_C_16"/>
</dbReference>
<organism evidence="4 5">
    <name type="scientific">Streptomyces vulcanius</name>
    <dbReference type="NCBI Taxonomy" id="1441876"/>
    <lineage>
        <taxon>Bacteria</taxon>
        <taxon>Bacillati</taxon>
        <taxon>Actinomycetota</taxon>
        <taxon>Actinomycetes</taxon>
        <taxon>Kitasatosporales</taxon>
        <taxon>Streptomycetaceae</taxon>
        <taxon>Streptomyces</taxon>
    </lineage>
</organism>
<accession>A0ABV9AWG7</accession>
<protein>
    <submittedName>
        <fullName evidence="4">TetR family transcriptional regulator</fullName>
    </submittedName>
</protein>
<dbReference type="PANTHER" id="PTHR30055:SF235">
    <property type="entry name" value="TRANSCRIPTIONAL REGULATORY PROTEIN"/>
    <property type="match status" value="1"/>
</dbReference>